<reference evidence="1 2" key="1">
    <citation type="submission" date="2015-10" db="EMBL/GenBank/DDBJ databases">
        <title>Genome analyses suggest a sexual origin of heterokaryosis in a supposedly ancient asexual fungus.</title>
        <authorList>
            <person name="Ropars J."/>
            <person name="Sedzielewska K."/>
            <person name="Noel J."/>
            <person name="Charron P."/>
            <person name="Farinelli L."/>
            <person name="Marton T."/>
            <person name="Kruger M."/>
            <person name="Pelin A."/>
            <person name="Brachmann A."/>
            <person name="Corradi N."/>
        </authorList>
    </citation>
    <scope>NUCLEOTIDE SEQUENCE [LARGE SCALE GENOMIC DNA]</scope>
    <source>
        <strain evidence="1 2">A4</strain>
    </source>
</reference>
<gene>
    <name evidence="1" type="ORF">RhiirA4_455616</name>
</gene>
<comment type="caution">
    <text evidence="1">The sequence shown here is derived from an EMBL/GenBank/DDBJ whole genome shotgun (WGS) entry which is preliminary data.</text>
</comment>
<dbReference type="Proteomes" id="UP000234323">
    <property type="component" value="Unassembled WGS sequence"/>
</dbReference>
<accession>A0A2I1G5T1</accession>
<proteinExistence type="predicted"/>
<name>A0A2I1G5T1_9GLOM</name>
<dbReference type="OrthoDB" id="2390600at2759"/>
<organism evidence="1 2">
    <name type="scientific">Rhizophagus irregularis</name>
    <dbReference type="NCBI Taxonomy" id="588596"/>
    <lineage>
        <taxon>Eukaryota</taxon>
        <taxon>Fungi</taxon>
        <taxon>Fungi incertae sedis</taxon>
        <taxon>Mucoromycota</taxon>
        <taxon>Glomeromycotina</taxon>
        <taxon>Glomeromycetes</taxon>
        <taxon>Glomerales</taxon>
        <taxon>Glomeraceae</taxon>
        <taxon>Rhizophagus</taxon>
    </lineage>
</organism>
<dbReference type="EMBL" id="LLXI01000173">
    <property type="protein sequence ID" value="PKY41911.1"/>
    <property type="molecule type" value="Genomic_DNA"/>
</dbReference>
<evidence type="ECO:0000313" key="2">
    <source>
        <dbReference type="Proteomes" id="UP000234323"/>
    </source>
</evidence>
<keyword evidence="2" id="KW-1185">Reference proteome</keyword>
<evidence type="ECO:0000313" key="1">
    <source>
        <dbReference type="EMBL" id="PKY41911.1"/>
    </source>
</evidence>
<dbReference type="VEuPathDB" id="FungiDB:RhiirA1_457543"/>
<sequence>MFKPIIAKYLSEMKYEHWPIISILKYTKSKCRLYSDSINDLKSNIYASLRSYRENDNHVNVNNKLNKIITDFEKSFSTAEVKEFIDKLQEEQEERSHGYNANQILVDELKGNDEYKKFKRGACCYKASSVFQQDQIVKGNEDTLYERRQRCSTPEDKIKTVNLDEVPSAMITISLYVPSSPSTPDCNISEEYIIVENRSYSMDYLTDPSVPEYRSML</sequence>
<protein>
    <submittedName>
        <fullName evidence="1">Uncharacterized protein</fullName>
    </submittedName>
</protein>
<dbReference type="AlphaFoldDB" id="A0A2I1G5T1"/>